<comment type="caution">
    <text evidence="2">The sequence shown here is derived from an EMBL/GenBank/DDBJ whole genome shotgun (WGS) entry which is preliminary data.</text>
</comment>
<organism evidence="2 3">
    <name type="scientific">Podospora australis</name>
    <dbReference type="NCBI Taxonomy" id="1536484"/>
    <lineage>
        <taxon>Eukaryota</taxon>
        <taxon>Fungi</taxon>
        <taxon>Dikarya</taxon>
        <taxon>Ascomycota</taxon>
        <taxon>Pezizomycotina</taxon>
        <taxon>Sordariomycetes</taxon>
        <taxon>Sordariomycetidae</taxon>
        <taxon>Sordariales</taxon>
        <taxon>Podosporaceae</taxon>
        <taxon>Podospora</taxon>
    </lineage>
</organism>
<name>A0AAN6WWD4_9PEZI</name>
<protein>
    <recommendedName>
        <fullName evidence="4">DRBM domain-containing protein</fullName>
    </recommendedName>
</protein>
<sequence>MAYKSSGSRSGHQQQPAPVGPWRQRLEDTCRQWQIQAPVFQIVSDRRGGRTAWSSRVTVYGETLDARFWYDGKNINNATEDAAEVALNWLNSGSVPSSPSVANRSPRFK</sequence>
<dbReference type="PANTHER" id="PTHR42030">
    <property type="entry name" value="DRBM DOMAIN-CONTAINING PROTEIN"/>
    <property type="match status" value="1"/>
</dbReference>
<evidence type="ECO:0000313" key="3">
    <source>
        <dbReference type="Proteomes" id="UP001302126"/>
    </source>
</evidence>
<accession>A0AAN6WWD4</accession>
<gene>
    <name evidence="2" type="ORF">QBC35DRAFT_145738</name>
</gene>
<dbReference type="AlphaFoldDB" id="A0AAN6WWD4"/>
<reference evidence="2" key="1">
    <citation type="journal article" date="2023" name="Mol. Phylogenet. Evol.">
        <title>Genome-scale phylogeny and comparative genomics of the fungal order Sordariales.</title>
        <authorList>
            <person name="Hensen N."/>
            <person name="Bonometti L."/>
            <person name="Westerberg I."/>
            <person name="Brannstrom I.O."/>
            <person name="Guillou S."/>
            <person name="Cros-Aarteil S."/>
            <person name="Calhoun S."/>
            <person name="Haridas S."/>
            <person name="Kuo A."/>
            <person name="Mondo S."/>
            <person name="Pangilinan J."/>
            <person name="Riley R."/>
            <person name="LaButti K."/>
            <person name="Andreopoulos B."/>
            <person name="Lipzen A."/>
            <person name="Chen C."/>
            <person name="Yan M."/>
            <person name="Daum C."/>
            <person name="Ng V."/>
            <person name="Clum A."/>
            <person name="Steindorff A."/>
            <person name="Ohm R.A."/>
            <person name="Martin F."/>
            <person name="Silar P."/>
            <person name="Natvig D.O."/>
            <person name="Lalanne C."/>
            <person name="Gautier V."/>
            <person name="Ament-Velasquez S.L."/>
            <person name="Kruys A."/>
            <person name="Hutchinson M.I."/>
            <person name="Powell A.J."/>
            <person name="Barry K."/>
            <person name="Miller A.N."/>
            <person name="Grigoriev I.V."/>
            <person name="Debuchy R."/>
            <person name="Gladieux P."/>
            <person name="Hiltunen Thoren M."/>
            <person name="Johannesson H."/>
        </authorList>
    </citation>
    <scope>NUCLEOTIDE SEQUENCE</scope>
    <source>
        <strain evidence="2">PSN309</strain>
    </source>
</reference>
<evidence type="ECO:0000256" key="1">
    <source>
        <dbReference type="SAM" id="MobiDB-lite"/>
    </source>
</evidence>
<feature type="compositionally biased region" description="Polar residues" evidence="1">
    <location>
        <begin position="1"/>
        <end position="16"/>
    </location>
</feature>
<reference evidence="2" key="2">
    <citation type="submission" date="2023-05" db="EMBL/GenBank/DDBJ databases">
        <authorList>
            <consortium name="Lawrence Berkeley National Laboratory"/>
            <person name="Steindorff A."/>
            <person name="Hensen N."/>
            <person name="Bonometti L."/>
            <person name="Westerberg I."/>
            <person name="Brannstrom I.O."/>
            <person name="Guillou S."/>
            <person name="Cros-Aarteil S."/>
            <person name="Calhoun S."/>
            <person name="Haridas S."/>
            <person name="Kuo A."/>
            <person name="Mondo S."/>
            <person name="Pangilinan J."/>
            <person name="Riley R."/>
            <person name="Labutti K."/>
            <person name="Andreopoulos B."/>
            <person name="Lipzen A."/>
            <person name="Chen C."/>
            <person name="Yanf M."/>
            <person name="Daum C."/>
            <person name="Ng V."/>
            <person name="Clum A."/>
            <person name="Ohm R."/>
            <person name="Martin F."/>
            <person name="Silar P."/>
            <person name="Natvig D."/>
            <person name="Lalanne C."/>
            <person name="Gautier V."/>
            <person name="Ament-Velasquez S.L."/>
            <person name="Kruys A."/>
            <person name="Hutchinson M.I."/>
            <person name="Powell A.J."/>
            <person name="Barry K."/>
            <person name="Miller A.N."/>
            <person name="Grigoriev I.V."/>
            <person name="Debuchy R."/>
            <person name="Gladieux P."/>
            <person name="Thoren M.H."/>
            <person name="Johannesson H."/>
        </authorList>
    </citation>
    <scope>NUCLEOTIDE SEQUENCE</scope>
    <source>
        <strain evidence="2">PSN309</strain>
    </source>
</reference>
<dbReference type="Gene3D" id="3.30.160.20">
    <property type="match status" value="1"/>
</dbReference>
<dbReference type="SUPFAM" id="SSF54768">
    <property type="entry name" value="dsRNA-binding domain-like"/>
    <property type="match status" value="1"/>
</dbReference>
<keyword evidence="3" id="KW-1185">Reference proteome</keyword>
<dbReference type="PANTHER" id="PTHR42030:SF1">
    <property type="entry name" value="DRBM DOMAIN-CONTAINING PROTEIN"/>
    <property type="match status" value="1"/>
</dbReference>
<dbReference type="EMBL" id="MU864376">
    <property type="protein sequence ID" value="KAK4189375.1"/>
    <property type="molecule type" value="Genomic_DNA"/>
</dbReference>
<feature type="region of interest" description="Disordered" evidence="1">
    <location>
        <begin position="1"/>
        <end position="24"/>
    </location>
</feature>
<proteinExistence type="predicted"/>
<dbReference type="CDD" id="cd00048">
    <property type="entry name" value="DSRM_SF"/>
    <property type="match status" value="1"/>
</dbReference>
<evidence type="ECO:0000313" key="2">
    <source>
        <dbReference type="EMBL" id="KAK4189375.1"/>
    </source>
</evidence>
<dbReference type="Proteomes" id="UP001302126">
    <property type="component" value="Unassembled WGS sequence"/>
</dbReference>
<evidence type="ECO:0008006" key="4">
    <source>
        <dbReference type="Google" id="ProtNLM"/>
    </source>
</evidence>